<proteinExistence type="predicted"/>
<organism evidence="3 4">
    <name type="scientific">Flavobacterium granuli</name>
    <dbReference type="NCBI Taxonomy" id="280093"/>
    <lineage>
        <taxon>Bacteria</taxon>
        <taxon>Pseudomonadati</taxon>
        <taxon>Bacteroidota</taxon>
        <taxon>Flavobacteriia</taxon>
        <taxon>Flavobacteriales</taxon>
        <taxon>Flavobacteriaceae</taxon>
        <taxon>Flavobacterium</taxon>
    </lineage>
</organism>
<dbReference type="EMBL" id="FQWO01000001">
    <property type="protein sequence ID" value="SHG24681.1"/>
    <property type="molecule type" value="Genomic_DNA"/>
</dbReference>
<keyword evidence="5" id="KW-1185">Reference proteome</keyword>
<accession>A0A1M5I8X4</accession>
<reference evidence="4" key="1">
    <citation type="submission" date="2016-11" db="EMBL/GenBank/DDBJ databases">
        <authorList>
            <person name="Varghese N."/>
            <person name="Submissions S."/>
        </authorList>
    </citation>
    <scope>NUCLEOTIDE SEQUENCE [LARGE SCALE GENOMIC DNA]</scope>
    <source>
        <strain evidence="4">DSM 19729</strain>
    </source>
</reference>
<feature type="chain" id="PRO_5012296448" evidence="1">
    <location>
        <begin position="20"/>
        <end position="178"/>
    </location>
</feature>
<evidence type="ECO:0000313" key="5">
    <source>
        <dbReference type="Proteomes" id="UP000237771"/>
    </source>
</evidence>
<dbReference type="RefSeq" id="WP_072938197.1">
    <property type="nucleotide sequence ID" value="NZ_FQWO01000001.1"/>
</dbReference>
<evidence type="ECO:0000313" key="3">
    <source>
        <dbReference type="EMBL" id="SHG24681.1"/>
    </source>
</evidence>
<keyword evidence="1" id="KW-0732">Signal</keyword>
<sequence>MKTIILGMTAFLFSLNIHAQNKNVKSEIKTTTTTVNNSKGEKKSIKTQEVKEVQKIELKDADSNVLNKDIKETPVQVTSITAITADGITNIVDVDRSAYYELNGQKYQVAIDQNGYTVLLPDGRERAILRKTSNNNYIYKAQNITSFGYFDSNGNLVLENYDEKTDKVTQTTYIIIKP</sequence>
<feature type="signal peptide" evidence="1">
    <location>
        <begin position="1"/>
        <end position="19"/>
    </location>
</feature>
<reference evidence="2 5" key="3">
    <citation type="submission" date="2018-03" db="EMBL/GenBank/DDBJ databases">
        <title>Genomic Encyclopedia of Archaeal and Bacterial Type Strains, Phase II (KMG-II): from individual species to whole genera.</title>
        <authorList>
            <person name="Goeker M."/>
        </authorList>
    </citation>
    <scope>NUCLEOTIDE SEQUENCE [LARGE SCALE GENOMIC DNA]</scope>
    <source>
        <strain evidence="2 5">DSM 17797</strain>
    </source>
</reference>
<evidence type="ECO:0000256" key="1">
    <source>
        <dbReference type="SAM" id="SignalP"/>
    </source>
</evidence>
<name>A0A1M5I8X4_9FLAO</name>
<protein>
    <submittedName>
        <fullName evidence="3">Uncharacterized protein</fullName>
    </submittedName>
</protein>
<gene>
    <name evidence="2" type="ORF">BC624_101132</name>
    <name evidence="3" type="ORF">SAMN05443373_101132</name>
</gene>
<dbReference type="OrthoDB" id="1144137at2"/>
<reference evidence="3" key="2">
    <citation type="submission" date="2016-11" db="EMBL/GenBank/DDBJ databases">
        <authorList>
            <person name="Jaros S."/>
            <person name="Januszkiewicz K."/>
            <person name="Wedrychowicz H."/>
        </authorList>
    </citation>
    <scope>NUCLEOTIDE SEQUENCE [LARGE SCALE GENOMIC DNA]</scope>
    <source>
        <strain evidence="3">DSM 19729</strain>
    </source>
</reference>
<evidence type="ECO:0000313" key="4">
    <source>
        <dbReference type="Proteomes" id="UP000184384"/>
    </source>
</evidence>
<dbReference type="Proteomes" id="UP000237771">
    <property type="component" value="Unassembled WGS sequence"/>
</dbReference>
<dbReference type="EMBL" id="PVUB01000001">
    <property type="protein sequence ID" value="PRZ27851.1"/>
    <property type="molecule type" value="Genomic_DNA"/>
</dbReference>
<dbReference type="AlphaFoldDB" id="A0A1M5I8X4"/>
<evidence type="ECO:0000313" key="2">
    <source>
        <dbReference type="EMBL" id="PRZ27851.1"/>
    </source>
</evidence>
<dbReference type="Proteomes" id="UP000184384">
    <property type="component" value="Unassembled WGS sequence"/>
</dbReference>